<keyword evidence="3" id="KW-1003">Cell membrane</keyword>
<protein>
    <submittedName>
        <fullName evidence="9">MDR family MFS transporter</fullName>
    </submittedName>
</protein>
<evidence type="ECO:0000256" key="5">
    <source>
        <dbReference type="ARBA" id="ARBA00022989"/>
    </source>
</evidence>
<evidence type="ECO:0000256" key="2">
    <source>
        <dbReference type="ARBA" id="ARBA00022448"/>
    </source>
</evidence>
<feature type="transmembrane region" description="Helical" evidence="7">
    <location>
        <begin position="87"/>
        <end position="106"/>
    </location>
</feature>
<feature type="transmembrane region" description="Helical" evidence="7">
    <location>
        <begin position="208"/>
        <end position="228"/>
    </location>
</feature>
<dbReference type="EMBL" id="JBDXSU010000001">
    <property type="protein sequence ID" value="MFB5188948.1"/>
    <property type="molecule type" value="Genomic_DNA"/>
</dbReference>
<keyword evidence="2" id="KW-0813">Transport</keyword>
<organism evidence="9 10">
    <name type="scientific">Alicyclobacillus fastidiosus</name>
    <dbReference type="NCBI Taxonomy" id="392011"/>
    <lineage>
        <taxon>Bacteria</taxon>
        <taxon>Bacillati</taxon>
        <taxon>Bacillota</taxon>
        <taxon>Bacilli</taxon>
        <taxon>Bacillales</taxon>
        <taxon>Alicyclobacillaceae</taxon>
        <taxon>Alicyclobacillus</taxon>
    </lineage>
</organism>
<evidence type="ECO:0000256" key="6">
    <source>
        <dbReference type="ARBA" id="ARBA00023136"/>
    </source>
</evidence>
<feature type="transmembrane region" description="Helical" evidence="7">
    <location>
        <begin position="312"/>
        <end position="330"/>
    </location>
</feature>
<proteinExistence type="predicted"/>
<feature type="transmembrane region" description="Helical" evidence="7">
    <location>
        <begin position="56"/>
        <end position="75"/>
    </location>
</feature>
<dbReference type="InterPro" id="IPR011701">
    <property type="entry name" value="MFS"/>
</dbReference>
<evidence type="ECO:0000313" key="10">
    <source>
        <dbReference type="Proteomes" id="UP001579974"/>
    </source>
</evidence>
<evidence type="ECO:0000256" key="3">
    <source>
        <dbReference type="ARBA" id="ARBA00022475"/>
    </source>
</evidence>
<comment type="caution">
    <text evidence="9">The sequence shown here is derived from an EMBL/GenBank/DDBJ whole genome shotgun (WGS) entry which is preliminary data.</text>
</comment>
<dbReference type="Gene3D" id="1.20.1720.10">
    <property type="entry name" value="Multidrug resistance protein D"/>
    <property type="match status" value="1"/>
</dbReference>
<dbReference type="InterPro" id="IPR020846">
    <property type="entry name" value="MFS_dom"/>
</dbReference>
<dbReference type="Proteomes" id="UP001579974">
    <property type="component" value="Unassembled WGS sequence"/>
</dbReference>
<keyword evidence="5 7" id="KW-1133">Transmembrane helix</keyword>
<evidence type="ECO:0000313" key="9">
    <source>
        <dbReference type="EMBL" id="MFB5188948.1"/>
    </source>
</evidence>
<dbReference type="CDD" id="cd17502">
    <property type="entry name" value="MFS_Azr1_MDR_like"/>
    <property type="match status" value="1"/>
</dbReference>
<feature type="domain" description="Major facilitator superfamily (MFS) profile" evidence="8">
    <location>
        <begin position="22"/>
        <end position="521"/>
    </location>
</feature>
<feature type="transmembrane region" description="Helical" evidence="7">
    <location>
        <begin position="175"/>
        <end position="196"/>
    </location>
</feature>
<evidence type="ECO:0000256" key="7">
    <source>
        <dbReference type="SAM" id="Phobius"/>
    </source>
</evidence>
<name>A0ABV5A9L1_9BACL</name>
<feature type="transmembrane region" description="Helical" evidence="7">
    <location>
        <begin position="20"/>
        <end position="44"/>
    </location>
</feature>
<evidence type="ECO:0000259" key="8">
    <source>
        <dbReference type="PROSITE" id="PS50850"/>
    </source>
</evidence>
<dbReference type="PROSITE" id="PS50850">
    <property type="entry name" value="MFS"/>
    <property type="match status" value="1"/>
</dbReference>
<reference evidence="9 10" key="1">
    <citation type="journal article" date="2024" name="Int. J. Mol. Sci.">
        <title>Exploration of Alicyclobacillus spp. Genome in Search of Antibiotic Resistance.</title>
        <authorList>
            <person name="Bucka-Kolendo J."/>
            <person name="Kiousi D.E."/>
            <person name="Dekowska A."/>
            <person name="Mikolajczuk-Szczyrba A."/>
            <person name="Karadedos D.M."/>
            <person name="Michael P."/>
            <person name="Galanis A."/>
            <person name="Sokolowska B."/>
        </authorList>
    </citation>
    <scope>NUCLEOTIDE SEQUENCE [LARGE SCALE GENOMIC DNA]</scope>
    <source>
        <strain evidence="9 10">KKP 3000</strain>
    </source>
</reference>
<dbReference type="PANTHER" id="PTHR23501">
    <property type="entry name" value="MAJOR FACILITATOR SUPERFAMILY"/>
    <property type="match status" value="1"/>
</dbReference>
<dbReference type="InterPro" id="IPR036259">
    <property type="entry name" value="MFS_trans_sf"/>
</dbReference>
<evidence type="ECO:0000256" key="1">
    <source>
        <dbReference type="ARBA" id="ARBA00004651"/>
    </source>
</evidence>
<feature type="transmembrane region" description="Helical" evidence="7">
    <location>
        <begin position="408"/>
        <end position="426"/>
    </location>
</feature>
<comment type="subcellular location">
    <subcellularLocation>
        <location evidence="1">Cell membrane</location>
        <topology evidence="1">Multi-pass membrane protein</topology>
    </subcellularLocation>
</comment>
<feature type="transmembrane region" description="Helical" evidence="7">
    <location>
        <begin position="277"/>
        <end position="300"/>
    </location>
</feature>
<dbReference type="Pfam" id="PF07690">
    <property type="entry name" value="MFS_1"/>
    <property type="match status" value="1"/>
</dbReference>
<evidence type="ECO:0000256" key="4">
    <source>
        <dbReference type="ARBA" id="ARBA00022692"/>
    </source>
</evidence>
<keyword evidence="6 7" id="KW-0472">Membrane</keyword>
<dbReference type="PANTHER" id="PTHR23501:SF197">
    <property type="entry name" value="COMD"/>
    <property type="match status" value="1"/>
</dbReference>
<dbReference type="InterPro" id="IPR004638">
    <property type="entry name" value="EmrB-like"/>
</dbReference>
<dbReference type="RefSeq" id="WP_275475772.1">
    <property type="nucleotide sequence ID" value="NZ_CP162940.1"/>
</dbReference>
<feature type="transmembrane region" description="Helical" evidence="7">
    <location>
        <begin position="366"/>
        <end position="387"/>
    </location>
</feature>
<feature type="transmembrane region" description="Helical" evidence="7">
    <location>
        <begin position="240"/>
        <end position="256"/>
    </location>
</feature>
<feature type="transmembrane region" description="Helical" evidence="7">
    <location>
        <begin position="342"/>
        <end position="360"/>
    </location>
</feature>
<gene>
    <name evidence="9" type="ORF">KKP3000_001387</name>
</gene>
<keyword evidence="10" id="KW-1185">Reference proteome</keyword>
<feature type="transmembrane region" description="Helical" evidence="7">
    <location>
        <begin position="145"/>
        <end position="163"/>
    </location>
</feature>
<dbReference type="Gene3D" id="1.20.1250.20">
    <property type="entry name" value="MFS general substrate transporter like domains"/>
    <property type="match status" value="1"/>
</dbReference>
<sequence>MATSSETVQRTNQIVGRRRWWALATVMLTMFFSSMDQTVVSTAIPTIVSKLNGLNLYSWLFSAYMMASAVTVPIYGKLSDVFGRKPFYIFGLVMFGVGSAISGMSHTMLELVIARGIQGIGAGAMMSMPRATIGDIFDPKERGRWMGVIGAVFGLSSIIGPALGGWITDSLSWRWVFYINLPFAVLALIGVIMTLPRVRADHRVQVDWFGALLMIIGLIPILLAFTWAGTKYAWGSSQTILLFVVGIVLLVLFLLWERRAKEPVLTPTLFKSRIFTMSLILGIFMMMGMFGSMMYLPTYVQGVIGLNATNSGFLLSPMMISFIAASVISGQIMTRTGRYVRLANVSSAIIIVGFILLATLNVNTHFWSVIIDMVVLGLGIGALMPLLNVAVQNAFPYEMMGTVNSTQQFVSSLGGVIASPIFGSVLNNGFQHKLTDTMPAQLSSMKSTLSSLDPQALLTAQAQQALKSKFASMGSAGQTLYNQLIHAVKVSLTTGVHHLFLVGLVFGCLTFIGTFFLPEVRLKGKEYFANSDKESGDAPIGQKPQVE</sequence>
<keyword evidence="4 7" id="KW-0812">Transmembrane</keyword>
<accession>A0ABV5A9L1</accession>
<feature type="transmembrane region" description="Helical" evidence="7">
    <location>
        <begin position="112"/>
        <end position="133"/>
    </location>
</feature>
<dbReference type="PRINTS" id="PR01036">
    <property type="entry name" value="TCRTETB"/>
</dbReference>
<dbReference type="NCBIfam" id="TIGR00711">
    <property type="entry name" value="efflux_EmrB"/>
    <property type="match status" value="1"/>
</dbReference>
<feature type="transmembrane region" description="Helical" evidence="7">
    <location>
        <begin position="498"/>
        <end position="517"/>
    </location>
</feature>
<dbReference type="SUPFAM" id="SSF103473">
    <property type="entry name" value="MFS general substrate transporter"/>
    <property type="match status" value="1"/>
</dbReference>